<feature type="compositionally biased region" description="Low complexity" evidence="1">
    <location>
        <begin position="230"/>
        <end position="253"/>
    </location>
</feature>
<dbReference type="HOGENOM" id="CLU_637819_0_0_1"/>
<keyword evidence="5" id="KW-1185">Reference proteome</keyword>
<sequence length="430" mass="44805">MVGLVLLYFTYLGIPKVLGAIVNNVTVMQNTWLSNALGQSPCLVFAELMGQCFSGDFAITPDGTGGLMFIIPGSGNLDIPCYCSTVQYYLLSACYSCAGHRSSTWAQYIQECDTVTPVIGRTGYPILPSGVLIPSYAMIQSTQDFDLMLADQIGLDGLPDTDGTSTVPVFVSGTAIGAIVNAAGGGGYSTSWVTTQTIIASTPTRGTSSRTTSGTMNTGPGLVVPSNTGSSQQSTSRPSSASSTSSSQAAPSSAVDTAASSSMSGARLGAIIGGAVGGCICLLALIATVILLCRRRNRQSQYRVSLTSARGGVFSPPPPSPAPWFPPMPTPAPSSMAEIDVHAANSHSTLYHLGPEAVPYASPIRSSEPISGHAHTEWDEKRTTLVDEERSGEKWVPSAYGYCCPEKWGPLPLYHGSQSSVSSSASGEKR</sequence>
<dbReference type="AlphaFoldDB" id="M5G6U3"/>
<protein>
    <submittedName>
        <fullName evidence="4">Uncharacterized protein</fullName>
    </submittedName>
</protein>
<feature type="compositionally biased region" description="Low complexity" evidence="1">
    <location>
        <begin position="201"/>
        <end position="215"/>
    </location>
</feature>
<keyword evidence="3" id="KW-0732">Signal</keyword>
<feature type="signal peptide" evidence="3">
    <location>
        <begin position="1"/>
        <end position="19"/>
    </location>
</feature>
<feature type="transmembrane region" description="Helical" evidence="2">
    <location>
        <begin position="268"/>
        <end position="293"/>
    </location>
</feature>
<evidence type="ECO:0000313" key="4">
    <source>
        <dbReference type="EMBL" id="EJU03930.1"/>
    </source>
</evidence>
<organism evidence="4 5">
    <name type="scientific">Dacryopinax primogenitus (strain DJM 731)</name>
    <name type="common">Brown rot fungus</name>
    <dbReference type="NCBI Taxonomy" id="1858805"/>
    <lineage>
        <taxon>Eukaryota</taxon>
        <taxon>Fungi</taxon>
        <taxon>Dikarya</taxon>
        <taxon>Basidiomycota</taxon>
        <taxon>Agaricomycotina</taxon>
        <taxon>Dacrymycetes</taxon>
        <taxon>Dacrymycetales</taxon>
        <taxon>Dacrymycetaceae</taxon>
        <taxon>Dacryopinax</taxon>
    </lineage>
</organism>
<dbReference type="EMBL" id="JH795859">
    <property type="protein sequence ID" value="EJU03930.1"/>
    <property type="molecule type" value="Genomic_DNA"/>
</dbReference>
<reference evidence="4 5" key="1">
    <citation type="journal article" date="2012" name="Science">
        <title>The Paleozoic origin of enzymatic lignin decomposition reconstructed from 31 fungal genomes.</title>
        <authorList>
            <person name="Floudas D."/>
            <person name="Binder M."/>
            <person name="Riley R."/>
            <person name="Barry K."/>
            <person name="Blanchette R.A."/>
            <person name="Henrissat B."/>
            <person name="Martinez A.T."/>
            <person name="Otillar R."/>
            <person name="Spatafora J.W."/>
            <person name="Yadav J.S."/>
            <person name="Aerts A."/>
            <person name="Benoit I."/>
            <person name="Boyd A."/>
            <person name="Carlson A."/>
            <person name="Copeland A."/>
            <person name="Coutinho P.M."/>
            <person name="de Vries R.P."/>
            <person name="Ferreira P."/>
            <person name="Findley K."/>
            <person name="Foster B."/>
            <person name="Gaskell J."/>
            <person name="Glotzer D."/>
            <person name="Gorecki P."/>
            <person name="Heitman J."/>
            <person name="Hesse C."/>
            <person name="Hori C."/>
            <person name="Igarashi K."/>
            <person name="Jurgens J.A."/>
            <person name="Kallen N."/>
            <person name="Kersten P."/>
            <person name="Kohler A."/>
            <person name="Kuees U."/>
            <person name="Kumar T.K.A."/>
            <person name="Kuo A."/>
            <person name="LaButti K."/>
            <person name="Larrondo L.F."/>
            <person name="Lindquist E."/>
            <person name="Ling A."/>
            <person name="Lombard V."/>
            <person name="Lucas S."/>
            <person name="Lundell T."/>
            <person name="Martin R."/>
            <person name="McLaughlin D.J."/>
            <person name="Morgenstern I."/>
            <person name="Morin E."/>
            <person name="Murat C."/>
            <person name="Nagy L.G."/>
            <person name="Nolan M."/>
            <person name="Ohm R.A."/>
            <person name="Patyshakuliyeva A."/>
            <person name="Rokas A."/>
            <person name="Ruiz-Duenas F.J."/>
            <person name="Sabat G."/>
            <person name="Salamov A."/>
            <person name="Samejima M."/>
            <person name="Schmutz J."/>
            <person name="Slot J.C."/>
            <person name="St John F."/>
            <person name="Stenlid J."/>
            <person name="Sun H."/>
            <person name="Sun S."/>
            <person name="Syed K."/>
            <person name="Tsang A."/>
            <person name="Wiebenga A."/>
            <person name="Young D."/>
            <person name="Pisabarro A."/>
            <person name="Eastwood D.C."/>
            <person name="Martin F."/>
            <person name="Cullen D."/>
            <person name="Grigoriev I.V."/>
            <person name="Hibbett D.S."/>
        </authorList>
    </citation>
    <scope>NUCLEOTIDE SEQUENCE [LARGE SCALE GENOMIC DNA]</scope>
    <source>
        <strain evidence="4 5">DJM-731 SS1</strain>
    </source>
</reference>
<evidence type="ECO:0000256" key="3">
    <source>
        <dbReference type="SAM" id="SignalP"/>
    </source>
</evidence>
<evidence type="ECO:0000256" key="2">
    <source>
        <dbReference type="SAM" id="Phobius"/>
    </source>
</evidence>
<keyword evidence="2" id="KW-0472">Membrane</keyword>
<evidence type="ECO:0000256" key="1">
    <source>
        <dbReference type="SAM" id="MobiDB-lite"/>
    </source>
</evidence>
<keyword evidence="2" id="KW-0812">Transmembrane</keyword>
<feature type="region of interest" description="Disordered" evidence="1">
    <location>
        <begin position="201"/>
        <end position="253"/>
    </location>
</feature>
<gene>
    <name evidence="4" type="ORF">DACRYDRAFT_115220</name>
</gene>
<name>M5G6U3_DACPD</name>
<keyword evidence="2" id="KW-1133">Transmembrane helix</keyword>
<dbReference type="Proteomes" id="UP000030653">
    <property type="component" value="Unassembled WGS sequence"/>
</dbReference>
<dbReference type="GeneID" id="63685019"/>
<proteinExistence type="predicted"/>
<dbReference type="OrthoDB" id="2757304at2759"/>
<evidence type="ECO:0000313" key="5">
    <source>
        <dbReference type="Proteomes" id="UP000030653"/>
    </source>
</evidence>
<dbReference type="RefSeq" id="XP_040630824.1">
    <property type="nucleotide sequence ID" value="XM_040769957.1"/>
</dbReference>
<accession>M5G6U3</accession>
<feature type="chain" id="PRO_5004067517" evidence="3">
    <location>
        <begin position="20"/>
        <end position="430"/>
    </location>
</feature>